<dbReference type="InterPro" id="IPR002716">
    <property type="entry name" value="PIN_dom"/>
</dbReference>
<keyword evidence="2" id="KW-0378">Hydrolase</keyword>
<dbReference type="OrthoDB" id="291270at2"/>
<dbReference type="InterPro" id="IPR029060">
    <property type="entry name" value="PIN-like_dom_sf"/>
</dbReference>
<dbReference type="CDD" id="cd09854">
    <property type="entry name" value="PIN_VapC-like"/>
    <property type="match status" value="1"/>
</dbReference>
<name>A0A5B9Q7A7_9BACT</name>
<protein>
    <submittedName>
        <fullName evidence="2">tRNA(fMet)-specific endonuclease VapC</fullName>
    </submittedName>
</protein>
<dbReference type="RefSeq" id="WP_148073486.1">
    <property type="nucleotide sequence ID" value="NZ_CP042913.1"/>
</dbReference>
<keyword evidence="2" id="KW-0255">Endonuclease</keyword>
<gene>
    <name evidence="2" type="primary">vapC</name>
    <name evidence="2" type="ORF">Pr1d_21960</name>
</gene>
<dbReference type="GO" id="GO:0004519">
    <property type="term" value="F:endonuclease activity"/>
    <property type="evidence" value="ECO:0007669"/>
    <property type="project" value="UniProtKB-KW"/>
</dbReference>
<dbReference type="Gene3D" id="3.40.50.1010">
    <property type="entry name" value="5'-nuclease"/>
    <property type="match status" value="1"/>
</dbReference>
<dbReference type="Proteomes" id="UP000323917">
    <property type="component" value="Chromosome"/>
</dbReference>
<dbReference type="AlphaFoldDB" id="A0A5B9Q7A7"/>
<dbReference type="SUPFAM" id="SSF88723">
    <property type="entry name" value="PIN domain-like"/>
    <property type="match status" value="1"/>
</dbReference>
<keyword evidence="2" id="KW-0540">Nuclease</keyword>
<dbReference type="KEGG" id="bgok:Pr1d_21960"/>
<reference evidence="2 3" key="1">
    <citation type="submission" date="2019-08" db="EMBL/GenBank/DDBJ databases">
        <title>Deep-cultivation of Planctomycetes and their phenomic and genomic characterization uncovers novel biology.</title>
        <authorList>
            <person name="Wiegand S."/>
            <person name="Jogler M."/>
            <person name="Boedeker C."/>
            <person name="Pinto D."/>
            <person name="Vollmers J."/>
            <person name="Rivas-Marin E."/>
            <person name="Kohn T."/>
            <person name="Peeters S.H."/>
            <person name="Heuer A."/>
            <person name="Rast P."/>
            <person name="Oberbeckmann S."/>
            <person name="Bunk B."/>
            <person name="Jeske O."/>
            <person name="Meyerdierks A."/>
            <person name="Storesund J.E."/>
            <person name="Kallscheuer N."/>
            <person name="Luecker S."/>
            <person name="Lage O.M."/>
            <person name="Pohl T."/>
            <person name="Merkel B.J."/>
            <person name="Hornburger P."/>
            <person name="Mueller R.-W."/>
            <person name="Bruemmer F."/>
            <person name="Labrenz M."/>
            <person name="Spormann A.M."/>
            <person name="Op den Camp H."/>
            <person name="Overmann J."/>
            <person name="Amann R."/>
            <person name="Jetten M.S.M."/>
            <person name="Mascher T."/>
            <person name="Medema M.H."/>
            <person name="Devos D.P."/>
            <person name="Kaster A.-K."/>
            <person name="Ovreas L."/>
            <person name="Rohde M."/>
            <person name="Galperin M.Y."/>
            <person name="Jogler C."/>
        </authorList>
    </citation>
    <scope>NUCLEOTIDE SEQUENCE [LARGE SCALE GENOMIC DNA]</scope>
    <source>
        <strain evidence="2 3">Pr1d</strain>
    </source>
</reference>
<feature type="domain" description="PIN" evidence="1">
    <location>
        <begin position="3"/>
        <end position="134"/>
    </location>
</feature>
<evidence type="ECO:0000313" key="3">
    <source>
        <dbReference type="Proteomes" id="UP000323917"/>
    </source>
</evidence>
<organism evidence="2 3">
    <name type="scientific">Bythopirellula goksoeyrii</name>
    <dbReference type="NCBI Taxonomy" id="1400387"/>
    <lineage>
        <taxon>Bacteria</taxon>
        <taxon>Pseudomonadati</taxon>
        <taxon>Planctomycetota</taxon>
        <taxon>Planctomycetia</taxon>
        <taxon>Pirellulales</taxon>
        <taxon>Lacipirellulaceae</taxon>
        <taxon>Bythopirellula</taxon>
    </lineage>
</organism>
<evidence type="ECO:0000313" key="2">
    <source>
        <dbReference type="EMBL" id="QEG34908.1"/>
    </source>
</evidence>
<accession>A0A5B9Q7A7</accession>
<dbReference type="Pfam" id="PF01850">
    <property type="entry name" value="PIN"/>
    <property type="match status" value="1"/>
</dbReference>
<dbReference type="EMBL" id="CP042913">
    <property type="protein sequence ID" value="QEG34908.1"/>
    <property type="molecule type" value="Genomic_DNA"/>
</dbReference>
<evidence type="ECO:0000259" key="1">
    <source>
        <dbReference type="Pfam" id="PF01850"/>
    </source>
</evidence>
<proteinExistence type="predicted"/>
<sequence>MIIFVDTNVLLRLDHLGHPHRELAKAALERIVDEQHTIRTIPQVLYEYWVVATRPLEANGLGFSTDDTARMLSDFKELFPPLRDERGILEHWENLVQTYKVQGKAAHDARIVAAMLRHGLTHLITFNAGDFARFSDVTVMTPDDIVSGAQSL</sequence>
<keyword evidence="3" id="KW-1185">Reference proteome</keyword>